<reference evidence="2" key="1">
    <citation type="journal article" date="2019" name="Int. J. Syst. Evol. Microbiol.">
        <title>The Global Catalogue of Microorganisms (GCM) 10K type strain sequencing project: providing services to taxonomists for standard genome sequencing and annotation.</title>
        <authorList>
            <consortium name="The Broad Institute Genomics Platform"/>
            <consortium name="The Broad Institute Genome Sequencing Center for Infectious Disease"/>
            <person name="Wu L."/>
            <person name="Ma J."/>
        </authorList>
    </citation>
    <scope>NUCLEOTIDE SEQUENCE [LARGE SCALE GENOMIC DNA]</scope>
    <source>
        <strain evidence="2">CCUG 66188</strain>
    </source>
</reference>
<keyword evidence="2" id="KW-1185">Reference proteome</keyword>
<comment type="caution">
    <text evidence="1">The sequence shown here is derived from an EMBL/GenBank/DDBJ whole genome shotgun (WGS) entry which is preliminary data.</text>
</comment>
<protein>
    <submittedName>
        <fullName evidence="1">Uncharacterized protein</fullName>
    </submittedName>
</protein>
<sequence length="91" mass="9784">MAARAQRQCDLLQKMCDPGLAAQHGGGAARDHHPIKGQNVIGENTILHMEGTDRPIRANALNQSPKFLTIPGMALREIAFVGVGHQNGKVH</sequence>
<organism evidence="1 2">
    <name type="scientific">Sulfitobacter porphyrae</name>
    <dbReference type="NCBI Taxonomy" id="1246864"/>
    <lineage>
        <taxon>Bacteria</taxon>
        <taxon>Pseudomonadati</taxon>
        <taxon>Pseudomonadota</taxon>
        <taxon>Alphaproteobacteria</taxon>
        <taxon>Rhodobacterales</taxon>
        <taxon>Roseobacteraceae</taxon>
        <taxon>Sulfitobacter</taxon>
    </lineage>
</organism>
<dbReference type="EMBL" id="JBHSWG010000003">
    <property type="protein sequence ID" value="MFC6762039.1"/>
    <property type="molecule type" value="Genomic_DNA"/>
</dbReference>
<evidence type="ECO:0000313" key="2">
    <source>
        <dbReference type="Proteomes" id="UP001596353"/>
    </source>
</evidence>
<accession>A0ABW2B961</accession>
<gene>
    <name evidence="1" type="ORF">ACFQFQ_25050</name>
</gene>
<name>A0ABW2B961_9RHOB</name>
<evidence type="ECO:0000313" key="1">
    <source>
        <dbReference type="EMBL" id="MFC6762039.1"/>
    </source>
</evidence>
<proteinExistence type="predicted"/>
<dbReference type="Proteomes" id="UP001596353">
    <property type="component" value="Unassembled WGS sequence"/>
</dbReference>